<dbReference type="PANTHER" id="PTHR12295">
    <property type="entry name" value="FURRY-RELATED"/>
    <property type="match status" value="1"/>
</dbReference>
<feature type="region of interest" description="Disordered" evidence="1">
    <location>
        <begin position="1079"/>
        <end position="1101"/>
    </location>
</feature>
<feature type="compositionally biased region" description="Low complexity" evidence="1">
    <location>
        <begin position="1079"/>
        <end position="1091"/>
    </location>
</feature>
<feature type="region of interest" description="Disordered" evidence="1">
    <location>
        <begin position="1269"/>
        <end position="1292"/>
    </location>
</feature>
<feature type="region of interest" description="Disordered" evidence="1">
    <location>
        <begin position="511"/>
        <end position="597"/>
    </location>
</feature>
<dbReference type="GO" id="GO:0000902">
    <property type="term" value="P:cell morphogenesis"/>
    <property type="evidence" value="ECO:0007669"/>
    <property type="project" value="InterPro"/>
</dbReference>
<protein>
    <recommendedName>
        <fullName evidence="2">Cell morphogenesis protein C-terminal domain-containing protein</fullName>
    </recommendedName>
</protein>
<feature type="domain" description="Cell morphogenesis protein C-terminal" evidence="2">
    <location>
        <begin position="361"/>
        <end position="500"/>
    </location>
</feature>
<organism evidence="3 4">
    <name type="scientific">Streblomastix strix</name>
    <dbReference type="NCBI Taxonomy" id="222440"/>
    <lineage>
        <taxon>Eukaryota</taxon>
        <taxon>Metamonada</taxon>
        <taxon>Preaxostyla</taxon>
        <taxon>Oxymonadida</taxon>
        <taxon>Streblomastigidae</taxon>
        <taxon>Streblomastix</taxon>
    </lineage>
</organism>
<dbReference type="InterPro" id="IPR039867">
    <property type="entry name" value="Furry/Tao3/Mor2"/>
</dbReference>
<evidence type="ECO:0000313" key="3">
    <source>
        <dbReference type="EMBL" id="KAA6398185.1"/>
    </source>
</evidence>
<dbReference type="Pfam" id="PF14225">
    <property type="entry name" value="MOR2-PAG1_C"/>
    <property type="match status" value="2"/>
</dbReference>
<reference evidence="3 4" key="1">
    <citation type="submission" date="2019-03" db="EMBL/GenBank/DDBJ databases">
        <title>Single cell metagenomics reveals metabolic interactions within the superorganism composed of flagellate Streblomastix strix and complex community of Bacteroidetes bacteria on its surface.</title>
        <authorList>
            <person name="Treitli S.C."/>
            <person name="Kolisko M."/>
            <person name="Husnik F."/>
            <person name="Keeling P."/>
            <person name="Hampl V."/>
        </authorList>
    </citation>
    <scope>NUCLEOTIDE SEQUENCE [LARGE SCALE GENOMIC DNA]</scope>
    <source>
        <strain evidence="3">ST1C</strain>
    </source>
</reference>
<feature type="region of interest" description="Disordered" evidence="1">
    <location>
        <begin position="609"/>
        <end position="634"/>
    </location>
</feature>
<evidence type="ECO:0000256" key="1">
    <source>
        <dbReference type="SAM" id="MobiDB-lite"/>
    </source>
</evidence>
<evidence type="ECO:0000259" key="2">
    <source>
        <dbReference type="Pfam" id="PF14225"/>
    </source>
</evidence>
<feature type="region of interest" description="Disordered" evidence="1">
    <location>
        <begin position="1171"/>
        <end position="1199"/>
    </location>
</feature>
<gene>
    <name evidence="3" type="ORF">EZS28_006289</name>
</gene>
<feature type="compositionally biased region" description="Basic residues" evidence="1">
    <location>
        <begin position="529"/>
        <end position="541"/>
    </location>
</feature>
<accession>A0A5J4WV01</accession>
<dbReference type="EMBL" id="SNRW01001012">
    <property type="protein sequence ID" value="KAA6398185.1"/>
    <property type="molecule type" value="Genomic_DNA"/>
</dbReference>
<evidence type="ECO:0000313" key="4">
    <source>
        <dbReference type="Proteomes" id="UP000324800"/>
    </source>
</evidence>
<dbReference type="PANTHER" id="PTHR12295:SF30">
    <property type="entry name" value="PROTEIN FURRY"/>
    <property type="match status" value="1"/>
</dbReference>
<sequence length="1543" mass="175066">MKIRKVDYQLNNFQVVKYNSNPLDLLYKSSAHSFVLTTLLTRDCISFGQMLTFRMPLLWSVLFPNPLDFERGKLLGNQTIDDLQPYSNGLVQYTDKFKQAELTPYNLIQTALAMEMNIGFTEIVPSFSESDAALCLMVHLAELSPSALKDKIILLIHASVLRLDGQPQVAAAATTLLKRMIDFNYIRKSSQLDKQTRLNRWQAAHKSLPLNLGDRAWEYELPLPEFPPPSEAQVSRCIIRLIEGITDSDAEMLQFAELWARYAFYTVFSMRDVHHASRSHQIFRTLLAQIFRLKKEKLFNDGDEYNITSLVSIDSCHALLLEILRCISFPTLPNLALATEAMISLNEIIKILPSFYLLIAPELLSCLASLLRSDFTHMFFWAGTVISTFLQRVRNELIDPAVNDLLNQSFATCEQWNNEYIGLIPLVIRGLITPTTEGISRKLLGQLISLLECEFVDPSRTAIPFVTSALLPFFCASLETVTRNHVAKLANEMVLHSTQSYQQAEQYINNNQVLDRNNRDNYNNTINQKKNKNKKHLKRSKISLSSQSSSSKSSDSSSDSSHSHQYTSSSLSIGDAPSSSSSSYTSQSNDNNSYILSGLDEGKETLQRNQNRKLHSKLNNSRNQRKGSHIHENDLISRSIDSDIDADIDNDADRGPSVSFFGQLTEIHKNGQSGSHNNKVTQSHGPAASARCSIVSQFDYKSLFENVDRSTALTFLQQQQRLREILTDPWFDANNYDQILTHDVYKPGYMERDDDNDFIIKNEHIAGIQSVAQALQSQSAQQSSINYGIETFYRTQAHTLAQRIAQGVDNDQQLNRQMNENTMKMQEFSKIFSEIMRNPVAKSLPAIQSFLVREQNTLYLEHSPFKGLPRARLQYTEYTSLLTPAQPDIGEQYQEACYLAVQIALAALERGQTRLGKALLRFASGRHVFVDDFLREIMSPIVELLVPPLDQYTLTLFLHLLRHGPQQQHKAILQILYQLYVETGVPSQRSALRHGVTSDLIEETLRMVEEPLRIQALRVLDIHLHRALSLDPGTLTDASTTIQTAINQMQLKQQQKLQLNQLKQLQQQNNSAADIAQINGQSSNESQNKNNKINKSKGKKGQIIDEQDLQLISPNQNFFSIRLSGGNLFNLSTQYRSDYSVNSPPKINDYSFDSPIVTSDQELQQIRQQIDTKTKNKSKLNQIGEKQNKTNEFEQGPQQEIGGYEMIQKAESFVRNTELTSVQQPVEITVIPLGALASVAISGLFSSELQILLPMLPDLDEEKEIKEIKQNQEQEGNQDELKANDTLPKMNERKDKESNWIHGLSWKDHLLLFVLPSFDIRNSVKRDIMNSRIGLNIPNIDENNDHLSTNNSQEMILNQDELEFHISEERSEQGQYKQDQMSMIEEQIALISTSTPQHPKMSSFHLEMIKLMEKWKGKMQDDEQALTINMDNSIHKQADLSIQKSPQQETPVSQRLNTNQNNSEALTKDIEYPFSLPVVPPNTISTLSNYFSATPTFGPATIAQRNPYPSLALCVRSLSANIGPVLERHKQSMIVLKQLMKGL</sequence>
<name>A0A5J4WV01_9EUKA</name>
<feature type="compositionally biased region" description="Low complexity" evidence="1">
    <location>
        <begin position="542"/>
        <end position="588"/>
    </location>
</feature>
<dbReference type="InterPro" id="IPR025481">
    <property type="entry name" value="Cell_Morphogen_C"/>
</dbReference>
<dbReference type="GO" id="GO:0030427">
    <property type="term" value="C:site of polarized growth"/>
    <property type="evidence" value="ECO:0007669"/>
    <property type="project" value="TreeGrafter"/>
</dbReference>
<proteinExistence type="predicted"/>
<feature type="domain" description="Cell morphogenesis protein C-terminal" evidence="2">
    <location>
        <begin position="892"/>
        <end position="1023"/>
    </location>
</feature>
<comment type="caution">
    <text evidence="3">The sequence shown here is derived from an EMBL/GenBank/DDBJ whole genome shotgun (WGS) entry which is preliminary data.</text>
</comment>
<dbReference type="GO" id="GO:0005938">
    <property type="term" value="C:cell cortex"/>
    <property type="evidence" value="ECO:0007669"/>
    <property type="project" value="TreeGrafter"/>
</dbReference>
<dbReference type="OrthoDB" id="6287725at2759"/>
<dbReference type="Proteomes" id="UP000324800">
    <property type="component" value="Unassembled WGS sequence"/>
</dbReference>